<feature type="transmembrane region" description="Helical" evidence="1">
    <location>
        <begin position="73"/>
        <end position="95"/>
    </location>
</feature>
<feature type="transmembrane region" description="Helical" evidence="1">
    <location>
        <begin position="182"/>
        <end position="207"/>
    </location>
</feature>
<feature type="transmembrane region" description="Helical" evidence="1">
    <location>
        <begin position="214"/>
        <end position="236"/>
    </location>
</feature>
<dbReference type="Proteomes" id="UP001382904">
    <property type="component" value="Unassembled WGS sequence"/>
</dbReference>
<name>A0ABU8U7T3_9ACTN</name>
<keyword evidence="1" id="KW-1133">Transmembrane helix</keyword>
<proteinExistence type="predicted"/>
<keyword evidence="1" id="KW-0812">Transmembrane</keyword>
<evidence type="ECO:0000256" key="1">
    <source>
        <dbReference type="SAM" id="Phobius"/>
    </source>
</evidence>
<keyword evidence="1" id="KW-0472">Membrane</keyword>
<feature type="transmembrane region" description="Helical" evidence="1">
    <location>
        <begin position="268"/>
        <end position="289"/>
    </location>
</feature>
<sequence length="299" mass="30948">MAGTRRRPARGEGTAWAGELRALWTAPVWGATAAVMLLALALVGRLWMAGAPYGLLDPSVSALTSLPSALRAAAWQFATLLGLVLTGVVVATGLGQTLEGGTWSALRLFENRVGVLWARKVGAALALSLASQIVTGVLLWLSTSVYARLWPVRPRAVPSAFADGAVHTSPPLPVEFATWGQAAGAIAAALLVQLLFISLAALAAALLRSVIGTLALGIGPLLVTAPLVLLPAAPFLPHRWIADLLNLPAEAQYQLYLWNQAPSDPAPLTGGLALAGVAALAAVAAWAALRSERALRPVD</sequence>
<evidence type="ECO:0000313" key="2">
    <source>
        <dbReference type="EMBL" id="MEJ8643952.1"/>
    </source>
</evidence>
<feature type="transmembrane region" description="Helical" evidence="1">
    <location>
        <begin position="28"/>
        <end position="53"/>
    </location>
</feature>
<gene>
    <name evidence="2" type="ORF">WKI68_26420</name>
</gene>
<protein>
    <recommendedName>
        <fullName evidence="4">ABC transporter permease</fullName>
    </recommendedName>
</protein>
<evidence type="ECO:0008006" key="4">
    <source>
        <dbReference type="Google" id="ProtNLM"/>
    </source>
</evidence>
<reference evidence="2 3" key="1">
    <citation type="submission" date="2024-03" db="EMBL/GenBank/DDBJ databases">
        <title>Novel Streptomyces species of biotechnological and ecological value are a feature of Machair soil.</title>
        <authorList>
            <person name="Prole J.R."/>
            <person name="Goodfellow M."/>
            <person name="Allenby N."/>
            <person name="Ward A.C."/>
        </authorList>
    </citation>
    <scope>NUCLEOTIDE SEQUENCE [LARGE SCALE GENOMIC DNA]</scope>
    <source>
        <strain evidence="2 3">MS1.HAVA.3</strain>
    </source>
</reference>
<dbReference type="EMBL" id="JBBKAM010000002">
    <property type="protein sequence ID" value="MEJ8643952.1"/>
    <property type="molecule type" value="Genomic_DNA"/>
</dbReference>
<feature type="transmembrane region" description="Helical" evidence="1">
    <location>
        <begin position="116"/>
        <end position="141"/>
    </location>
</feature>
<comment type="caution">
    <text evidence="2">The sequence shown here is derived from an EMBL/GenBank/DDBJ whole genome shotgun (WGS) entry which is preliminary data.</text>
</comment>
<accession>A0ABU8U7T3</accession>
<evidence type="ECO:0000313" key="3">
    <source>
        <dbReference type="Proteomes" id="UP001382904"/>
    </source>
</evidence>
<keyword evidence="3" id="KW-1185">Reference proteome</keyword>
<organism evidence="2 3">
    <name type="scientific">Streptomyces caledonius</name>
    <dbReference type="NCBI Taxonomy" id="3134107"/>
    <lineage>
        <taxon>Bacteria</taxon>
        <taxon>Bacillati</taxon>
        <taxon>Actinomycetota</taxon>
        <taxon>Actinomycetes</taxon>
        <taxon>Kitasatosporales</taxon>
        <taxon>Streptomycetaceae</taxon>
        <taxon>Streptomyces</taxon>
    </lineage>
</organism>